<feature type="transmembrane region" description="Helical" evidence="8">
    <location>
        <begin position="226"/>
        <end position="244"/>
    </location>
</feature>
<keyword evidence="3" id="KW-0808">Transferase</keyword>
<dbReference type="InterPro" id="IPR018584">
    <property type="entry name" value="GT87"/>
</dbReference>
<keyword evidence="10" id="KW-1185">Reference proteome</keyword>
<keyword evidence="5 8" id="KW-1133">Transmembrane helix</keyword>
<feature type="transmembrane region" description="Helical" evidence="8">
    <location>
        <begin position="102"/>
        <end position="120"/>
    </location>
</feature>
<evidence type="ECO:0000256" key="3">
    <source>
        <dbReference type="ARBA" id="ARBA00022679"/>
    </source>
</evidence>
<accession>A0ABV6NAG8</accession>
<reference evidence="9 10" key="1">
    <citation type="submission" date="2024-09" db="EMBL/GenBank/DDBJ databases">
        <authorList>
            <person name="Sun Q."/>
            <person name="Mori K."/>
        </authorList>
    </citation>
    <scope>NUCLEOTIDE SEQUENCE [LARGE SCALE GENOMIC DNA]</scope>
    <source>
        <strain evidence="9 10">TBRC 1432</strain>
    </source>
</reference>
<feature type="transmembrane region" description="Helical" evidence="8">
    <location>
        <begin position="313"/>
        <end position="329"/>
    </location>
</feature>
<protein>
    <submittedName>
        <fullName evidence="9">Glycosyltransferase 87 family protein</fullName>
    </submittedName>
</protein>
<keyword evidence="2" id="KW-1003">Cell membrane</keyword>
<dbReference type="Proteomes" id="UP001589810">
    <property type="component" value="Unassembled WGS sequence"/>
</dbReference>
<evidence type="ECO:0000313" key="9">
    <source>
        <dbReference type="EMBL" id="MFC0548981.1"/>
    </source>
</evidence>
<feature type="transmembrane region" description="Helical" evidence="8">
    <location>
        <begin position="127"/>
        <end position="146"/>
    </location>
</feature>
<organism evidence="9 10">
    <name type="scientific">Kutzneria chonburiensis</name>
    <dbReference type="NCBI Taxonomy" id="1483604"/>
    <lineage>
        <taxon>Bacteria</taxon>
        <taxon>Bacillati</taxon>
        <taxon>Actinomycetota</taxon>
        <taxon>Actinomycetes</taxon>
        <taxon>Pseudonocardiales</taxon>
        <taxon>Pseudonocardiaceae</taxon>
        <taxon>Kutzneria</taxon>
    </lineage>
</organism>
<sequence>MPNETELVATIARSVPPMSAEAFAAGRLRLTSCLRSERRRRIARRAVWAVWALALVWTSVRLVPGAGMLDLQVYRNGGLAWLRDIPLYVGFPGPLGGPPLPFTYPPIAAVLFSGFAVIPFRLAKTLVTLASFLALSVVTVVVAGRLDQRLKWTLGPAAAVLALSLEPVGSTFGYGQVNLFLMALVVLDCLAVTRFRGVLVGLAAAIKLTPLVFIVYFLVKRNRRSAITAATSFVGFALLGLLLAPRDTVEFWFHAMVNPERITTLSIMTNESLRAELYRLPALASVQSLLWVILAILVLALAWRAAGRAGNDVLALVSIGAAGLLISPISWSHHWVWVVPALMAVGWPLWQQRAWRRMALLIVPTAVFSFGPPYGWLPSSGDQELGWALWQHIPGASYVWFGLGLLAVVAFGNALARKGQ</sequence>
<evidence type="ECO:0000256" key="5">
    <source>
        <dbReference type="ARBA" id="ARBA00022989"/>
    </source>
</evidence>
<dbReference type="Pfam" id="PF09594">
    <property type="entry name" value="GT87"/>
    <property type="match status" value="1"/>
</dbReference>
<evidence type="ECO:0000256" key="8">
    <source>
        <dbReference type="SAM" id="Phobius"/>
    </source>
</evidence>
<comment type="caution">
    <text evidence="9">The sequence shown here is derived from an EMBL/GenBank/DDBJ whole genome shotgun (WGS) entry which is preliminary data.</text>
</comment>
<feature type="transmembrane region" description="Helical" evidence="8">
    <location>
        <begin position="397"/>
        <end position="416"/>
    </location>
</feature>
<feature type="transmembrane region" description="Helical" evidence="8">
    <location>
        <begin position="199"/>
        <end position="219"/>
    </location>
</feature>
<keyword evidence="6 8" id="KW-0472">Membrane</keyword>
<feature type="transmembrane region" description="Helical" evidence="8">
    <location>
        <begin position="46"/>
        <end position="64"/>
    </location>
</feature>
<name>A0ABV6NAG8_9PSEU</name>
<comment type="subcellular location">
    <subcellularLocation>
        <location evidence="1">Cell membrane</location>
        <topology evidence="1">Multi-pass membrane protein</topology>
    </subcellularLocation>
</comment>
<evidence type="ECO:0000256" key="7">
    <source>
        <dbReference type="ARBA" id="ARBA00024033"/>
    </source>
</evidence>
<gene>
    <name evidence="9" type="ORF">ACFFH7_46250</name>
</gene>
<keyword evidence="4 8" id="KW-0812">Transmembrane</keyword>
<feature type="transmembrane region" description="Helical" evidence="8">
    <location>
        <begin position="358"/>
        <end position="377"/>
    </location>
</feature>
<comment type="similarity">
    <text evidence="7">Belongs to the glycosyltransferase 87 family.</text>
</comment>
<feature type="transmembrane region" description="Helical" evidence="8">
    <location>
        <begin position="288"/>
        <end position="306"/>
    </location>
</feature>
<evidence type="ECO:0000313" key="10">
    <source>
        <dbReference type="Proteomes" id="UP001589810"/>
    </source>
</evidence>
<evidence type="ECO:0000256" key="1">
    <source>
        <dbReference type="ARBA" id="ARBA00004651"/>
    </source>
</evidence>
<dbReference type="EMBL" id="JBHLUD010000020">
    <property type="protein sequence ID" value="MFC0548981.1"/>
    <property type="molecule type" value="Genomic_DNA"/>
</dbReference>
<dbReference type="RefSeq" id="WP_273940429.1">
    <property type="nucleotide sequence ID" value="NZ_CP097263.1"/>
</dbReference>
<evidence type="ECO:0000256" key="4">
    <source>
        <dbReference type="ARBA" id="ARBA00022692"/>
    </source>
</evidence>
<evidence type="ECO:0000256" key="6">
    <source>
        <dbReference type="ARBA" id="ARBA00023136"/>
    </source>
</evidence>
<feature type="transmembrane region" description="Helical" evidence="8">
    <location>
        <begin position="335"/>
        <end position="351"/>
    </location>
</feature>
<evidence type="ECO:0000256" key="2">
    <source>
        <dbReference type="ARBA" id="ARBA00022475"/>
    </source>
</evidence>
<proteinExistence type="inferred from homology"/>